<proteinExistence type="predicted"/>
<organism evidence="1 2">
    <name type="scientific">Fusarium oxysporum (strain Fo5176)</name>
    <name type="common">Fusarium vascular wilt</name>
    <dbReference type="NCBI Taxonomy" id="660025"/>
    <lineage>
        <taxon>Eukaryota</taxon>
        <taxon>Fungi</taxon>
        <taxon>Dikarya</taxon>
        <taxon>Ascomycota</taxon>
        <taxon>Pezizomycotina</taxon>
        <taxon>Sordariomycetes</taxon>
        <taxon>Hypocreomycetidae</taxon>
        <taxon>Hypocreales</taxon>
        <taxon>Nectriaceae</taxon>
        <taxon>Fusarium</taxon>
        <taxon>Fusarium oxysporum species complex</taxon>
    </lineage>
</organism>
<evidence type="ECO:0000313" key="2">
    <source>
        <dbReference type="Proteomes" id="UP000002489"/>
    </source>
</evidence>
<sequence>MTKSAQDEAVEARGFHVVHEPDEADFALLRLKAPFDDRPGQFEKFFHAGSLEFLQQDKAQLDKILEKTCAIVDIYLNRPAVIPELVASAATVMLSTHPLSSNPSALTRRDPGVGSFEVPSLITHVHIQAMRDFRDAIVTINSTESC</sequence>
<dbReference type="Proteomes" id="UP000002489">
    <property type="component" value="Unassembled WGS sequence"/>
</dbReference>
<accession>A0A0D2Y1E3</accession>
<evidence type="ECO:0000313" key="1">
    <source>
        <dbReference type="EnsemblFungi" id="FOXG_10086P0"/>
    </source>
</evidence>
<dbReference type="AlphaFoldDB" id="A0A0D2Y1E3"/>
<reference evidence="1" key="2">
    <citation type="submission" date="2025-08" db="UniProtKB">
        <authorList>
            <consortium name="EnsemblFungi"/>
        </authorList>
    </citation>
    <scope>IDENTIFICATION</scope>
    <source>
        <strain evidence="1">4287 / CBS 123668 / FGSC 9935 / NRRL 34936</strain>
    </source>
</reference>
<protein>
    <submittedName>
        <fullName evidence="1">Uncharacterized protein</fullName>
    </submittedName>
</protein>
<name>A0A0D2Y1E3_FUSOF</name>
<dbReference type="EnsemblFungi" id="FOXG_10086T0">
    <property type="protein sequence ID" value="FOXG_10086P0"/>
    <property type="gene ID" value="FOXG_10086"/>
</dbReference>
<reference evidence="2" key="1">
    <citation type="journal article" date="2012" name="Mol. Plant Microbe Interact.">
        <title>A highly conserved effector in Fusarium oxysporum is required for full virulence on Arabidopsis.</title>
        <authorList>
            <person name="Thatcher L.F."/>
            <person name="Gardiner D.M."/>
            <person name="Kazan K."/>
            <person name="Manners J."/>
        </authorList>
    </citation>
    <scope>NUCLEOTIDE SEQUENCE [LARGE SCALE GENOMIC DNA]</scope>
    <source>
        <strain evidence="2">Fo5176</strain>
    </source>
</reference>